<proteinExistence type="predicted"/>
<evidence type="ECO:0000313" key="4">
    <source>
        <dbReference type="Proteomes" id="UP000193467"/>
    </source>
</evidence>
<evidence type="ECO:0000256" key="1">
    <source>
        <dbReference type="SAM" id="MobiDB-lite"/>
    </source>
</evidence>
<dbReference type="InParanoid" id="A0A1Y2G3N7"/>
<comment type="caution">
    <text evidence="3">The sequence shown here is derived from an EMBL/GenBank/DDBJ whole genome shotgun (WGS) entry which is preliminary data.</text>
</comment>
<reference evidence="3 4" key="1">
    <citation type="submission" date="2016-07" db="EMBL/GenBank/DDBJ databases">
        <title>Pervasive Adenine N6-methylation of Active Genes in Fungi.</title>
        <authorList>
            <consortium name="DOE Joint Genome Institute"/>
            <person name="Mondo S.J."/>
            <person name="Dannebaum R.O."/>
            <person name="Kuo R.C."/>
            <person name="Labutti K."/>
            <person name="Haridas S."/>
            <person name="Kuo A."/>
            <person name="Salamov A."/>
            <person name="Ahrendt S.R."/>
            <person name="Lipzen A."/>
            <person name="Sullivan W."/>
            <person name="Andreopoulos W.B."/>
            <person name="Clum A."/>
            <person name="Lindquist E."/>
            <person name="Daum C."/>
            <person name="Ramamoorthy G.K."/>
            <person name="Gryganskyi A."/>
            <person name="Culley D."/>
            <person name="Magnuson J.K."/>
            <person name="James T.Y."/>
            <person name="O'Malley M.A."/>
            <person name="Stajich J.E."/>
            <person name="Spatafora J.W."/>
            <person name="Visel A."/>
            <person name="Grigoriev I.V."/>
        </authorList>
    </citation>
    <scope>NUCLEOTIDE SEQUENCE [LARGE SCALE GENOMIC DNA]</scope>
    <source>
        <strain evidence="3 4">62-1032</strain>
    </source>
</reference>
<dbReference type="Pfam" id="PF12937">
    <property type="entry name" value="F-box-like"/>
    <property type="match status" value="1"/>
</dbReference>
<dbReference type="Proteomes" id="UP000193467">
    <property type="component" value="Unassembled WGS sequence"/>
</dbReference>
<keyword evidence="4" id="KW-1185">Reference proteome</keyword>
<dbReference type="InterPro" id="IPR001810">
    <property type="entry name" value="F-box_dom"/>
</dbReference>
<protein>
    <recommendedName>
        <fullName evidence="2">F-box domain-containing protein</fullName>
    </recommendedName>
</protein>
<gene>
    <name evidence="3" type="ORF">BCR35DRAFT_3539</name>
</gene>
<accession>A0A1Y2G3N7</accession>
<sequence length="154" mass="17666">MDNTLEARASASPPAQLDDEAPRQLPPLPEEIIHHIIKLAYPPRSLTNGLQRRHFLHRILLVNKSWHRLAKRELYRHLWLEKDEEVSEMLASQTRDDQQLPTRSVTVAKGDLTITMLRRLLGASSGLRSFCYLSESWVSRRVGLQLLAELAPSE</sequence>
<name>A0A1Y2G3N7_9BASI</name>
<evidence type="ECO:0000259" key="2">
    <source>
        <dbReference type="Pfam" id="PF12937"/>
    </source>
</evidence>
<feature type="region of interest" description="Disordered" evidence="1">
    <location>
        <begin position="1"/>
        <end position="24"/>
    </location>
</feature>
<dbReference type="AlphaFoldDB" id="A0A1Y2G3N7"/>
<feature type="domain" description="F-box" evidence="2">
    <location>
        <begin position="28"/>
        <end position="80"/>
    </location>
</feature>
<dbReference type="EMBL" id="MCGR01000001">
    <property type="protein sequence ID" value="ORY92554.1"/>
    <property type="molecule type" value="Genomic_DNA"/>
</dbReference>
<organism evidence="3 4">
    <name type="scientific">Leucosporidium creatinivorum</name>
    <dbReference type="NCBI Taxonomy" id="106004"/>
    <lineage>
        <taxon>Eukaryota</taxon>
        <taxon>Fungi</taxon>
        <taxon>Dikarya</taxon>
        <taxon>Basidiomycota</taxon>
        <taxon>Pucciniomycotina</taxon>
        <taxon>Microbotryomycetes</taxon>
        <taxon>Leucosporidiales</taxon>
        <taxon>Leucosporidium</taxon>
    </lineage>
</organism>
<evidence type="ECO:0000313" key="3">
    <source>
        <dbReference type="EMBL" id="ORY92554.1"/>
    </source>
</evidence>